<accession>A0ABY4R2D4</accession>
<keyword evidence="2" id="KW-1185">Reference proteome</keyword>
<evidence type="ECO:0000313" key="1">
    <source>
        <dbReference type="EMBL" id="UQX89199.1"/>
    </source>
</evidence>
<protein>
    <submittedName>
        <fullName evidence="1">Uncharacterized protein</fullName>
    </submittedName>
</protein>
<dbReference type="RefSeq" id="WP_249773095.1">
    <property type="nucleotide sequence ID" value="NZ_CP097332.1"/>
</dbReference>
<dbReference type="EMBL" id="CP097332">
    <property type="protein sequence ID" value="UQX89199.1"/>
    <property type="molecule type" value="Genomic_DNA"/>
</dbReference>
<gene>
    <name evidence="1" type="ORF">M6D93_04140</name>
</gene>
<sequence>MSTFLRSVPDDLNISPHAVATYLGASGWTLALEDGVSQYWQNPEIPSDRIRLPLETSFGDFARRFDEVLIYLSRLNDWDAEQLALQIVSVRSDILFLRADQTTLDGSIPIRQAERMLAGADALLLAAATSTLRPQSAHVGRRPDQARDFVENDVRMGHTQRGSFIITILARLGADEVVRLDEEDYLLEEVDDEASVSAASQQETVIPPFQRRAMATLASGVHAAREIAMASGSLTLDQAIHEGLSANMVDALQTMTADFEGLRALDMSFEWAKAEQTARPGVERVAIDRNVMPELRQLNERLRRKPPAPAEQTIYGQVTRLERGEDDAGGVVTVKGLVDTQSGRSAKVALAGAAYNRAIQAHRGRNPVTVTGTFTKRGNAYWIEGNVQLSFA</sequence>
<proteinExistence type="predicted"/>
<dbReference type="Proteomes" id="UP001056336">
    <property type="component" value="Chromosome"/>
</dbReference>
<name>A0ABY4R2D4_9ACTN</name>
<reference evidence="1" key="1">
    <citation type="journal article" date="2018" name="Int. J. Syst. Evol. Microbiol.">
        <title>Jatrophihabitans telluris sp. nov., isolated from sediment soil of lava forest wetlands and the emended description of the genus Jatrophihabitans.</title>
        <authorList>
            <person name="Lee K.C."/>
            <person name="Suh M.K."/>
            <person name="Eom M.K."/>
            <person name="Kim K.K."/>
            <person name="Kim J.S."/>
            <person name="Kim D.S."/>
            <person name="Ko S.H."/>
            <person name="Shin Y.K."/>
            <person name="Lee J.S."/>
        </authorList>
    </citation>
    <scope>NUCLEOTIDE SEQUENCE</scope>
    <source>
        <strain evidence="1">N237</strain>
    </source>
</reference>
<reference evidence="1" key="2">
    <citation type="submission" date="2022-05" db="EMBL/GenBank/DDBJ databases">
        <authorList>
            <person name="Kim J.-S."/>
            <person name="Lee K."/>
            <person name="Suh M."/>
            <person name="Eom M."/>
            <person name="Kim J.-S."/>
            <person name="Kim D.-S."/>
            <person name="Ko S.-H."/>
            <person name="Shin Y."/>
            <person name="Lee J.-S."/>
        </authorList>
    </citation>
    <scope>NUCLEOTIDE SEQUENCE</scope>
    <source>
        <strain evidence="1">N237</strain>
    </source>
</reference>
<evidence type="ECO:0000313" key="2">
    <source>
        <dbReference type="Proteomes" id="UP001056336"/>
    </source>
</evidence>
<organism evidence="1 2">
    <name type="scientific">Jatrophihabitans telluris</name>
    <dbReference type="NCBI Taxonomy" id="2038343"/>
    <lineage>
        <taxon>Bacteria</taxon>
        <taxon>Bacillati</taxon>
        <taxon>Actinomycetota</taxon>
        <taxon>Actinomycetes</taxon>
        <taxon>Jatrophihabitantales</taxon>
        <taxon>Jatrophihabitantaceae</taxon>
        <taxon>Jatrophihabitans</taxon>
    </lineage>
</organism>